<dbReference type="STRING" id="1499967.U27_00316"/>
<dbReference type="Gene3D" id="3.40.50.10490">
    <property type="entry name" value="Glucose-6-phosphate isomerase like protein, domain 1"/>
    <property type="match status" value="1"/>
</dbReference>
<proteinExistence type="predicted"/>
<dbReference type="EMBL" id="DF820473">
    <property type="protein sequence ID" value="GAK60419.1"/>
    <property type="molecule type" value="Genomic_DNA"/>
</dbReference>
<evidence type="ECO:0000313" key="3">
    <source>
        <dbReference type="Proteomes" id="UP000030661"/>
    </source>
</evidence>
<sequence length="244" mass="27218">MNTQEFDLCSQPTDVQNIYHDIQTHYPEEAQLLQQLLQKNQQAYTAILPEFLRAYHLLVTGFQAKHRLFLCGNGGSLADAMHISGELLKSFKRRRSLSQTDKSLFSQYEYGDILAEYLEYGFPCTVLGLNHALFSAVQNDCKVEAVQYAQELYALGIKGDMLLAISTSGNALNVLYAITAAKVLGVKTIGFTGHIGGKLAQYADIAIKAPETSTESIQEHHIVLYHALCALLESRFFPRDSLPR</sequence>
<dbReference type="GO" id="GO:0016853">
    <property type="term" value="F:isomerase activity"/>
    <property type="evidence" value="ECO:0007669"/>
    <property type="project" value="UniProtKB-KW"/>
</dbReference>
<protein>
    <submittedName>
        <fullName evidence="2">Sugar isomerase SIS</fullName>
    </submittedName>
</protein>
<dbReference type="GO" id="GO:1901135">
    <property type="term" value="P:carbohydrate derivative metabolic process"/>
    <property type="evidence" value="ECO:0007669"/>
    <property type="project" value="InterPro"/>
</dbReference>
<evidence type="ECO:0000259" key="1">
    <source>
        <dbReference type="PROSITE" id="PS51464"/>
    </source>
</evidence>
<gene>
    <name evidence="2" type="ORF">U27_00316</name>
</gene>
<dbReference type="eggNOG" id="COG0279">
    <property type="taxonomic scope" value="Bacteria"/>
</dbReference>
<organism evidence="2">
    <name type="scientific">Vecturithrix granuli</name>
    <dbReference type="NCBI Taxonomy" id="1499967"/>
    <lineage>
        <taxon>Bacteria</taxon>
        <taxon>Candidatus Moduliflexota</taxon>
        <taxon>Candidatus Vecturitrichia</taxon>
        <taxon>Candidatus Vecturitrichales</taxon>
        <taxon>Candidatus Vecturitrichaceae</taxon>
        <taxon>Candidatus Vecturithrix</taxon>
    </lineage>
</organism>
<evidence type="ECO:0000313" key="2">
    <source>
        <dbReference type="EMBL" id="GAK60419.1"/>
    </source>
</evidence>
<dbReference type="Pfam" id="PF13580">
    <property type="entry name" value="SIS_2"/>
    <property type="match status" value="1"/>
</dbReference>
<dbReference type="InterPro" id="IPR050099">
    <property type="entry name" value="SIS_GmhA/DiaA_subfam"/>
</dbReference>
<dbReference type="InterPro" id="IPR001347">
    <property type="entry name" value="SIS_dom"/>
</dbReference>
<dbReference type="GO" id="GO:0097367">
    <property type="term" value="F:carbohydrate derivative binding"/>
    <property type="evidence" value="ECO:0007669"/>
    <property type="project" value="InterPro"/>
</dbReference>
<dbReference type="AlphaFoldDB" id="A0A081C764"/>
<dbReference type="SUPFAM" id="SSF53697">
    <property type="entry name" value="SIS domain"/>
    <property type="match status" value="1"/>
</dbReference>
<dbReference type="HOGENOM" id="CLU_080999_2_0_0"/>
<feature type="domain" description="SIS" evidence="1">
    <location>
        <begin position="58"/>
        <end position="238"/>
    </location>
</feature>
<keyword evidence="3" id="KW-1185">Reference proteome</keyword>
<dbReference type="PANTHER" id="PTHR30390">
    <property type="entry name" value="SEDOHEPTULOSE 7-PHOSPHATE ISOMERASE / DNAA INITIATOR-ASSOCIATING FACTOR FOR REPLICATION INITIATION"/>
    <property type="match status" value="1"/>
</dbReference>
<dbReference type="CDD" id="cd05006">
    <property type="entry name" value="SIS_GmhA"/>
    <property type="match status" value="1"/>
</dbReference>
<dbReference type="Proteomes" id="UP000030661">
    <property type="component" value="Unassembled WGS sequence"/>
</dbReference>
<reference evidence="2" key="1">
    <citation type="journal article" date="2015" name="PeerJ">
        <title>First genomic representation of candidate bacterial phylum KSB3 points to enhanced environmental sensing as a trigger of wastewater bulking.</title>
        <authorList>
            <person name="Sekiguchi Y."/>
            <person name="Ohashi A."/>
            <person name="Parks D.H."/>
            <person name="Yamauchi T."/>
            <person name="Tyson G.W."/>
            <person name="Hugenholtz P."/>
        </authorList>
    </citation>
    <scope>NUCLEOTIDE SEQUENCE [LARGE SCALE GENOMIC DNA]</scope>
</reference>
<name>A0A081C764_VECG1</name>
<dbReference type="InterPro" id="IPR046348">
    <property type="entry name" value="SIS_dom_sf"/>
</dbReference>
<accession>A0A081C764</accession>
<keyword evidence="2" id="KW-0413">Isomerase</keyword>
<dbReference type="PROSITE" id="PS51464">
    <property type="entry name" value="SIS"/>
    <property type="match status" value="1"/>
</dbReference>
<dbReference type="InterPro" id="IPR035461">
    <property type="entry name" value="GmhA/DiaA"/>
</dbReference>